<dbReference type="RefSeq" id="WP_177207996.1">
    <property type="nucleotide sequence ID" value="NZ_FOLO01000010.1"/>
</dbReference>
<proteinExistence type="predicted"/>
<dbReference type="EMBL" id="FOLO01000010">
    <property type="protein sequence ID" value="SFC48872.1"/>
    <property type="molecule type" value="Genomic_DNA"/>
</dbReference>
<evidence type="ECO:0000313" key="1">
    <source>
        <dbReference type="EMBL" id="SFC48872.1"/>
    </source>
</evidence>
<dbReference type="Proteomes" id="UP000198862">
    <property type="component" value="Unassembled WGS sequence"/>
</dbReference>
<evidence type="ECO:0000313" key="2">
    <source>
        <dbReference type="Proteomes" id="UP000198862"/>
    </source>
</evidence>
<accession>A0A1I1JLP4</accession>
<name>A0A1I1JLP4_9GAMM</name>
<protein>
    <submittedName>
        <fullName evidence="1">Uncharacterized protein</fullName>
    </submittedName>
</protein>
<reference evidence="1 2" key="1">
    <citation type="submission" date="2016-10" db="EMBL/GenBank/DDBJ databases">
        <authorList>
            <person name="de Groot N.N."/>
        </authorList>
    </citation>
    <scope>NUCLEOTIDE SEQUENCE [LARGE SCALE GENOMIC DNA]</scope>
    <source>
        <strain evidence="1 2">DSM 6059</strain>
    </source>
</reference>
<keyword evidence="2" id="KW-1185">Reference proteome</keyword>
<gene>
    <name evidence="1" type="ORF">SAMN02745724_01785</name>
</gene>
<dbReference type="AlphaFoldDB" id="A0A1I1JLP4"/>
<sequence>MKFKLNKKKLKNLSKDYKKLPVEMTAKIAAGRGDFVQTSDPTETRCGVELYV</sequence>
<organism evidence="1 2">
    <name type="scientific">Pseudoalteromonas denitrificans DSM 6059</name>
    <dbReference type="NCBI Taxonomy" id="1123010"/>
    <lineage>
        <taxon>Bacteria</taxon>
        <taxon>Pseudomonadati</taxon>
        <taxon>Pseudomonadota</taxon>
        <taxon>Gammaproteobacteria</taxon>
        <taxon>Alteromonadales</taxon>
        <taxon>Pseudoalteromonadaceae</taxon>
        <taxon>Pseudoalteromonas</taxon>
    </lineage>
</organism>